<dbReference type="Proteomes" id="UP000663859">
    <property type="component" value="Unassembled WGS sequence"/>
</dbReference>
<dbReference type="EMBL" id="CAJNOB010000011">
    <property type="protein sequence ID" value="CAF0695373.1"/>
    <property type="molecule type" value="Genomic_DNA"/>
</dbReference>
<accession>A0A8J2BL37</accession>
<proteinExistence type="predicted"/>
<comment type="caution">
    <text evidence="1">The sequence shown here is derived from an EMBL/GenBank/DDBJ whole genome shotgun (WGS) entry which is preliminary data.</text>
</comment>
<evidence type="ECO:0000313" key="2">
    <source>
        <dbReference type="Proteomes" id="UP000663859"/>
    </source>
</evidence>
<dbReference type="AlphaFoldDB" id="A0A8J2BL37"/>
<organism evidence="1 2">
    <name type="scientific">Candidatus Methylacidithermus pantelleriae</name>
    <dbReference type="NCBI Taxonomy" id="2744239"/>
    <lineage>
        <taxon>Bacteria</taxon>
        <taxon>Pseudomonadati</taxon>
        <taxon>Verrucomicrobiota</taxon>
        <taxon>Methylacidiphilae</taxon>
        <taxon>Methylacidiphilales</taxon>
        <taxon>Methylacidiphilaceae</taxon>
        <taxon>Candidatus Methylacidithermus</taxon>
    </lineage>
</organism>
<sequence length="64" mass="7151">MKLRGRAKRHDLGCKTAWRTWKDGGLFFAAEELPTGMVIVHVEPERSHGVALYEGCPAPMKKAD</sequence>
<protein>
    <submittedName>
        <fullName evidence="1">Uncharacterized protein</fullName>
    </submittedName>
</protein>
<reference evidence="1" key="1">
    <citation type="submission" date="2021-02" db="EMBL/GenBank/DDBJ databases">
        <authorList>
            <person name="Cremers G."/>
            <person name="Picone N."/>
        </authorList>
    </citation>
    <scope>NUCLEOTIDE SEQUENCE</scope>
    <source>
        <strain evidence="1">PQ17</strain>
    </source>
</reference>
<gene>
    <name evidence="1" type="ORF">MPNT_190020</name>
</gene>
<evidence type="ECO:0000313" key="1">
    <source>
        <dbReference type="EMBL" id="CAF0695373.1"/>
    </source>
</evidence>
<keyword evidence="2" id="KW-1185">Reference proteome</keyword>
<name>A0A8J2BL37_9BACT</name>